<name>A0A1Y1BJZ9_9BURK</name>
<evidence type="ECO:0000313" key="2">
    <source>
        <dbReference type="Proteomes" id="UP000218432"/>
    </source>
</evidence>
<reference evidence="1 2" key="1">
    <citation type="journal article" date="2017" name="Genome Announc.">
        <title>Complete Genome Sequence of Burkholderia stabilis FERMP-21014.</title>
        <authorList>
            <person name="Konishi K."/>
            <person name="Kumagai T."/>
            <person name="Sakasegawa S."/>
            <person name="Tamura T."/>
        </authorList>
    </citation>
    <scope>NUCLEOTIDE SEQUENCE [LARGE SCALE GENOMIC DNA]</scope>
    <source>
        <strain evidence="1 2">FERMP-21014</strain>
    </source>
</reference>
<protein>
    <submittedName>
        <fullName evidence="1">Uncharacterized protein</fullName>
    </submittedName>
</protein>
<dbReference type="AlphaFoldDB" id="A0A1Y1BJZ9"/>
<proteinExistence type="predicted"/>
<dbReference type="EMBL" id="AP018111">
    <property type="protein sequence ID" value="BAX58648.1"/>
    <property type="molecule type" value="Genomic_DNA"/>
</dbReference>
<accession>A0A1Y1BJZ9</accession>
<gene>
    <name evidence="1" type="ORF">BSFP_014650</name>
</gene>
<organism evidence="1 2">
    <name type="scientific">Burkholderia stabilis</name>
    <dbReference type="NCBI Taxonomy" id="95485"/>
    <lineage>
        <taxon>Bacteria</taxon>
        <taxon>Pseudomonadati</taxon>
        <taxon>Pseudomonadota</taxon>
        <taxon>Betaproteobacteria</taxon>
        <taxon>Burkholderiales</taxon>
        <taxon>Burkholderiaceae</taxon>
        <taxon>Burkholderia</taxon>
        <taxon>Burkholderia cepacia complex</taxon>
    </lineage>
</organism>
<sequence>MDRIFVSQFLHECTKLFEVVIRTYIRRNLLHFDNEKIAFVISPLVYYDIWKNSDGFKLIVSGCTFSQCEALHVKAGPVVLAVHIEVWESVRQVHCKPMADTSFACVYAQ</sequence>
<evidence type="ECO:0000313" key="1">
    <source>
        <dbReference type="EMBL" id="BAX58648.1"/>
    </source>
</evidence>
<dbReference type="Proteomes" id="UP000218432">
    <property type="component" value="Chromosome 1"/>
</dbReference>